<protein>
    <recommendedName>
        <fullName evidence="5">Lipoprotein</fullName>
    </recommendedName>
</protein>
<comment type="caution">
    <text evidence="3">The sequence shown here is derived from an EMBL/GenBank/DDBJ whole genome shotgun (WGS) entry which is preliminary data.</text>
</comment>
<evidence type="ECO:0000313" key="4">
    <source>
        <dbReference type="Proteomes" id="UP000198506"/>
    </source>
</evidence>
<evidence type="ECO:0000313" key="3">
    <source>
        <dbReference type="EMBL" id="SFR99750.1"/>
    </source>
</evidence>
<reference evidence="3 4" key="1">
    <citation type="submission" date="2016-10" db="EMBL/GenBank/DDBJ databases">
        <authorList>
            <person name="Varghese N."/>
            <person name="Submissions S."/>
        </authorList>
    </citation>
    <scope>NUCLEOTIDE SEQUENCE [LARGE SCALE GENOMIC DNA]</scope>
    <source>
        <strain evidence="3 4">IAM 15147</strain>
    </source>
</reference>
<evidence type="ECO:0000256" key="2">
    <source>
        <dbReference type="SAM" id="SignalP"/>
    </source>
</evidence>
<dbReference type="EMBL" id="FOZN01000001">
    <property type="protein sequence ID" value="SFR99750.1"/>
    <property type="molecule type" value="Genomic_DNA"/>
</dbReference>
<dbReference type="Proteomes" id="UP000198506">
    <property type="component" value="Unassembled WGS sequence"/>
</dbReference>
<accession>A0AA94HKC4</accession>
<keyword evidence="2" id="KW-0732">Signal</keyword>
<feature type="chain" id="PRO_5041692383" description="Lipoprotein" evidence="2">
    <location>
        <begin position="26"/>
        <end position="224"/>
    </location>
</feature>
<feature type="region of interest" description="Disordered" evidence="1">
    <location>
        <begin position="32"/>
        <end position="66"/>
    </location>
</feature>
<evidence type="ECO:0000256" key="1">
    <source>
        <dbReference type="SAM" id="MobiDB-lite"/>
    </source>
</evidence>
<sequence>MSSPFSPVRRTLAGFLLALAVAALAGCAAPQPAATTAPGTPAPAAPSAEPTPSATPTASPSPTSTASAAALPYCGDEFIVDRSSIVWWMGTQEEQLAQAAPEPGFVAAEALAGLDVVCAITYRSPTDGEPGVMQTSEAFVASDGGALEQLEAWAAANGYVAQSEGDGFQELHQPPNADGTTTRKIFFAPLDGEHPPIGDAERLVALTGAPPDAIYVWHADFTVE</sequence>
<name>A0AA94HKC4_9MICO</name>
<dbReference type="AlphaFoldDB" id="A0AA94HKC4"/>
<dbReference type="RefSeq" id="WP_143102979.1">
    <property type="nucleotide sequence ID" value="NZ_FOZN01000001.1"/>
</dbReference>
<feature type="compositionally biased region" description="Low complexity" evidence="1">
    <location>
        <begin position="45"/>
        <end position="66"/>
    </location>
</feature>
<evidence type="ECO:0008006" key="5">
    <source>
        <dbReference type="Google" id="ProtNLM"/>
    </source>
</evidence>
<feature type="signal peptide" evidence="2">
    <location>
        <begin position="1"/>
        <end position="25"/>
    </location>
</feature>
<organism evidence="3 4">
    <name type="scientific">Agrococcus baldri</name>
    <dbReference type="NCBI Taxonomy" id="153730"/>
    <lineage>
        <taxon>Bacteria</taxon>
        <taxon>Bacillati</taxon>
        <taxon>Actinomycetota</taxon>
        <taxon>Actinomycetes</taxon>
        <taxon>Micrococcales</taxon>
        <taxon>Microbacteriaceae</taxon>
        <taxon>Agrococcus</taxon>
    </lineage>
</organism>
<gene>
    <name evidence="3" type="ORF">SAMN04487783_0383</name>
</gene>
<proteinExistence type="predicted"/>
<keyword evidence="4" id="KW-1185">Reference proteome</keyword>